<proteinExistence type="predicted"/>
<dbReference type="AlphaFoldDB" id="A0A9P9EAH8"/>
<dbReference type="GO" id="GO:0046982">
    <property type="term" value="F:protein heterodimerization activity"/>
    <property type="evidence" value="ECO:0007669"/>
    <property type="project" value="InterPro"/>
</dbReference>
<evidence type="ECO:0000256" key="2">
    <source>
        <dbReference type="ARBA" id="ARBA00022705"/>
    </source>
</evidence>
<keyword evidence="2" id="KW-0235">DNA replication</keyword>
<evidence type="ECO:0000313" key="8">
    <source>
        <dbReference type="EMBL" id="KAH7133611.1"/>
    </source>
</evidence>
<dbReference type="InterPro" id="IPR051377">
    <property type="entry name" value="DNA_Pol-Epsilon_Subunit"/>
</dbReference>
<dbReference type="EMBL" id="JAGMUV010000015">
    <property type="protein sequence ID" value="KAH7133611.1"/>
    <property type="molecule type" value="Genomic_DNA"/>
</dbReference>
<feature type="compositionally biased region" description="Acidic residues" evidence="6">
    <location>
        <begin position="228"/>
        <end position="263"/>
    </location>
</feature>
<accession>A0A9P9EAH8</accession>
<keyword evidence="3" id="KW-0539">Nucleus</keyword>
<name>A0A9P9EAH8_9HYPO</name>
<dbReference type="SUPFAM" id="SSF47113">
    <property type="entry name" value="Histone-fold"/>
    <property type="match status" value="1"/>
</dbReference>
<comment type="subcellular location">
    <subcellularLocation>
        <location evidence="1">Nucleus</location>
    </subcellularLocation>
</comment>
<dbReference type="CDD" id="cd22928">
    <property type="entry name" value="HFD_POLE3_DPB4"/>
    <property type="match status" value="1"/>
</dbReference>
<dbReference type="GO" id="GO:0006272">
    <property type="term" value="P:leading strand elongation"/>
    <property type="evidence" value="ECO:0007669"/>
    <property type="project" value="TreeGrafter"/>
</dbReference>
<evidence type="ECO:0000256" key="5">
    <source>
        <dbReference type="ARBA" id="ARBA00042096"/>
    </source>
</evidence>
<comment type="caution">
    <text evidence="8">The sequence shown here is derived from an EMBL/GenBank/DDBJ whole genome shotgun (WGS) entry which is preliminary data.</text>
</comment>
<dbReference type="PANTHER" id="PTHR46172:SF1">
    <property type="entry name" value="DNA POLYMERASE EPSILON SUBUNIT 3"/>
    <property type="match status" value="1"/>
</dbReference>
<dbReference type="GO" id="GO:0008623">
    <property type="term" value="C:CHRAC"/>
    <property type="evidence" value="ECO:0007669"/>
    <property type="project" value="TreeGrafter"/>
</dbReference>
<dbReference type="GO" id="GO:0031507">
    <property type="term" value="P:heterochromatin formation"/>
    <property type="evidence" value="ECO:0007669"/>
    <property type="project" value="TreeGrafter"/>
</dbReference>
<dbReference type="Pfam" id="PF00808">
    <property type="entry name" value="CBFD_NFYB_HMF"/>
    <property type="match status" value="1"/>
</dbReference>
<keyword evidence="9" id="KW-1185">Reference proteome</keyword>
<feature type="compositionally biased region" description="Basic and acidic residues" evidence="6">
    <location>
        <begin position="24"/>
        <end position="36"/>
    </location>
</feature>
<dbReference type="Proteomes" id="UP000738349">
    <property type="component" value="Unassembled WGS sequence"/>
</dbReference>
<evidence type="ECO:0000256" key="1">
    <source>
        <dbReference type="ARBA" id="ARBA00004123"/>
    </source>
</evidence>
<feature type="domain" description="Transcription factor CBF/NF-Y/archaeal histone" evidence="7">
    <location>
        <begin position="81"/>
        <end position="145"/>
    </location>
</feature>
<dbReference type="InterPro" id="IPR003958">
    <property type="entry name" value="CBFA_NFYB_domain"/>
</dbReference>
<dbReference type="GO" id="GO:0031490">
    <property type="term" value="F:chromatin DNA binding"/>
    <property type="evidence" value="ECO:0007669"/>
    <property type="project" value="TreeGrafter"/>
</dbReference>
<evidence type="ECO:0000313" key="9">
    <source>
        <dbReference type="Proteomes" id="UP000738349"/>
    </source>
</evidence>
<evidence type="ECO:0000256" key="3">
    <source>
        <dbReference type="ARBA" id="ARBA00023242"/>
    </source>
</evidence>
<dbReference type="GO" id="GO:0006974">
    <property type="term" value="P:DNA damage response"/>
    <property type="evidence" value="ECO:0007669"/>
    <property type="project" value="TreeGrafter"/>
</dbReference>
<evidence type="ECO:0000256" key="4">
    <source>
        <dbReference type="ARBA" id="ARBA00039775"/>
    </source>
</evidence>
<organism evidence="8 9">
    <name type="scientific">Dactylonectria macrodidyma</name>
    <dbReference type="NCBI Taxonomy" id="307937"/>
    <lineage>
        <taxon>Eukaryota</taxon>
        <taxon>Fungi</taxon>
        <taxon>Dikarya</taxon>
        <taxon>Ascomycota</taxon>
        <taxon>Pezizomycotina</taxon>
        <taxon>Sordariomycetes</taxon>
        <taxon>Hypocreomycetidae</taxon>
        <taxon>Hypocreales</taxon>
        <taxon>Nectriaceae</taxon>
        <taxon>Dactylonectria</taxon>
    </lineage>
</organism>
<dbReference type="InterPro" id="IPR009072">
    <property type="entry name" value="Histone-fold"/>
</dbReference>
<evidence type="ECO:0000256" key="6">
    <source>
        <dbReference type="SAM" id="MobiDB-lite"/>
    </source>
</evidence>
<dbReference type="PANTHER" id="PTHR46172">
    <property type="entry name" value="DNA POLYMERASE EPSILON SUBUNIT 3"/>
    <property type="match status" value="1"/>
</dbReference>
<reference evidence="8" key="1">
    <citation type="journal article" date="2021" name="Nat. Commun.">
        <title>Genetic determinants of endophytism in the Arabidopsis root mycobiome.</title>
        <authorList>
            <person name="Mesny F."/>
            <person name="Miyauchi S."/>
            <person name="Thiergart T."/>
            <person name="Pickel B."/>
            <person name="Atanasova L."/>
            <person name="Karlsson M."/>
            <person name="Huettel B."/>
            <person name="Barry K.W."/>
            <person name="Haridas S."/>
            <person name="Chen C."/>
            <person name="Bauer D."/>
            <person name="Andreopoulos W."/>
            <person name="Pangilinan J."/>
            <person name="LaButti K."/>
            <person name="Riley R."/>
            <person name="Lipzen A."/>
            <person name="Clum A."/>
            <person name="Drula E."/>
            <person name="Henrissat B."/>
            <person name="Kohler A."/>
            <person name="Grigoriev I.V."/>
            <person name="Martin F.M."/>
            <person name="Hacquard S."/>
        </authorList>
    </citation>
    <scope>NUCLEOTIDE SEQUENCE</scope>
    <source>
        <strain evidence="8">MPI-CAGE-AT-0147</strain>
    </source>
</reference>
<feature type="region of interest" description="Disordered" evidence="6">
    <location>
        <begin position="1"/>
        <end position="70"/>
    </location>
</feature>
<dbReference type="Gene3D" id="1.10.20.10">
    <property type="entry name" value="Histone, subunit A"/>
    <property type="match status" value="1"/>
</dbReference>
<protein>
    <recommendedName>
        <fullName evidence="4">DNA polymerase epsilon subunit D</fullName>
    </recommendedName>
    <alternativeName>
        <fullName evidence="5">DNA polymerase II subunit D</fullName>
    </alternativeName>
</protein>
<dbReference type="OrthoDB" id="1707486at2759"/>
<dbReference type="GO" id="GO:0008622">
    <property type="term" value="C:epsilon DNA polymerase complex"/>
    <property type="evidence" value="ECO:0007669"/>
    <property type="project" value="TreeGrafter"/>
</dbReference>
<feature type="region of interest" description="Disordered" evidence="6">
    <location>
        <begin position="175"/>
        <end position="294"/>
    </location>
</feature>
<sequence>MPPRKSTTRKSDVTAARLVPVIDAEPKEPTPAHAVDESAAANVEDSSGTPSAEKKDKEKEKEKDKDKDKDRNEAIAIEDLTLPKSIITRLAKGVLPANTQIQANAILAMSNSATVFISYLASHANEITVTAGKKTVTPADVFKALEDTEFSFLRAPLEAEFAKFNAIRTEKRTSYRQKVRAKKSDDPDTPMADTSQADADTTLASEASGPRSTKRARVDPSAAAAAADVEDDAETEDEEPVPEDDDEDEDVIDDEQEEDDDQEGGVSGNETQDALEEKEGRDDADEALDGDESD</sequence>
<feature type="compositionally biased region" description="Acidic residues" evidence="6">
    <location>
        <begin position="282"/>
        <end position="294"/>
    </location>
</feature>
<feature type="compositionally biased region" description="Polar residues" evidence="6">
    <location>
        <begin position="192"/>
        <end position="205"/>
    </location>
</feature>
<evidence type="ECO:0000259" key="7">
    <source>
        <dbReference type="Pfam" id="PF00808"/>
    </source>
</evidence>
<gene>
    <name evidence="8" type="ORF">EDB81DRAFT_107828</name>
</gene>
<feature type="compositionally biased region" description="Basic and acidic residues" evidence="6">
    <location>
        <begin position="52"/>
        <end position="70"/>
    </location>
</feature>